<keyword evidence="4" id="KW-1185">Reference proteome</keyword>
<reference evidence="3 4" key="1">
    <citation type="submission" date="2019-01" db="EMBL/GenBank/DDBJ databases">
        <authorList>
            <person name="Chen W.-M."/>
        </authorList>
    </citation>
    <scope>NUCLEOTIDE SEQUENCE [LARGE SCALE GENOMIC DNA]</scope>
    <source>
        <strain evidence="3 4">KYPC3</strain>
    </source>
</reference>
<dbReference type="GO" id="GO:0017148">
    <property type="term" value="P:negative regulation of translation"/>
    <property type="evidence" value="ECO:0007669"/>
    <property type="project" value="UniProtKB-UniRule"/>
</dbReference>
<comment type="subunit">
    <text evidence="2">Interacts with ribosomal protein uL14 (rplN).</text>
</comment>
<dbReference type="GO" id="GO:0090071">
    <property type="term" value="P:negative regulation of ribosome biogenesis"/>
    <property type="evidence" value="ECO:0007669"/>
    <property type="project" value="UniProtKB-UniRule"/>
</dbReference>
<comment type="caution">
    <text evidence="3">The sequence shown here is derived from an EMBL/GenBank/DDBJ whole genome shotgun (WGS) entry which is preliminary data.</text>
</comment>
<keyword evidence="2" id="KW-0678">Repressor</keyword>
<dbReference type="InterPro" id="IPR004394">
    <property type="entry name" value="Iojap/RsfS/C7orf30"/>
</dbReference>
<comment type="similarity">
    <text evidence="1 2">Belongs to the Iojap/RsfS family.</text>
</comment>
<dbReference type="PANTHER" id="PTHR21043:SF0">
    <property type="entry name" value="MITOCHONDRIAL ASSEMBLY OF RIBOSOMAL LARGE SUBUNIT PROTEIN 1"/>
    <property type="match status" value="1"/>
</dbReference>
<dbReference type="OrthoDB" id="9793681at2"/>
<evidence type="ECO:0000256" key="2">
    <source>
        <dbReference type="HAMAP-Rule" id="MF_01477"/>
    </source>
</evidence>
<sequence>MQTSQLIAFVVDKIDDMKAKDIVQLNVSGKSTETECLVVCTGTSNRHTRSVAAYLVVEAKKAGLHILGVEGEKTGEWVLVDLGEVVVHVMLDESRSFYQLEKLWAA</sequence>
<protein>
    <recommendedName>
        <fullName evidence="2">Ribosomal silencing factor RsfS</fullName>
    </recommendedName>
</protein>
<comment type="function">
    <text evidence="2">Functions as a ribosomal silencing factor. Interacts with ribosomal protein uL14 (rplN), blocking formation of intersubunit bridge B8. Prevents association of the 30S and 50S ribosomal subunits and the formation of functional ribosomes, thus repressing translation.</text>
</comment>
<comment type="subcellular location">
    <subcellularLocation>
        <location evidence="2">Cytoplasm</location>
    </subcellularLocation>
</comment>
<dbReference type="EMBL" id="SACS01000010">
    <property type="protein sequence ID" value="RVU37335.1"/>
    <property type="molecule type" value="Genomic_DNA"/>
</dbReference>
<dbReference type="SUPFAM" id="SSF81301">
    <property type="entry name" value="Nucleotidyltransferase"/>
    <property type="match status" value="1"/>
</dbReference>
<dbReference type="HAMAP" id="MF_01477">
    <property type="entry name" value="Iojap_RsfS"/>
    <property type="match status" value="1"/>
</dbReference>
<evidence type="ECO:0000313" key="3">
    <source>
        <dbReference type="EMBL" id="RVU37335.1"/>
    </source>
</evidence>
<name>A0A437QS47_9GAMM</name>
<dbReference type="GO" id="GO:0042256">
    <property type="term" value="P:cytosolic ribosome assembly"/>
    <property type="evidence" value="ECO:0007669"/>
    <property type="project" value="UniProtKB-UniRule"/>
</dbReference>
<keyword evidence="2" id="KW-0963">Cytoplasm</keyword>
<dbReference type="Proteomes" id="UP000283077">
    <property type="component" value="Unassembled WGS sequence"/>
</dbReference>
<dbReference type="GO" id="GO:0005737">
    <property type="term" value="C:cytoplasm"/>
    <property type="evidence" value="ECO:0007669"/>
    <property type="project" value="UniProtKB-SubCell"/>
</dbReference>
<dbReference type="AlphaFoldDB" id="A0A437QS47"/>
<evidence type="ECO:0000256" key="1">
    <source>
        <dbReference type="ARBA" id="ARBA00010574"/>
    </source>
</evidence>
<dbReference type="Pfam" id="PF02410">
    <property type="entry name" value="RsfS"/>
    <property type="match status" value="1"/>
</dbReference>
<dbReference type="GO" id="GO:0043023">
    <property type="term" value="F:ribosomal large subunit binding"/>
    <property type="evidence" value="ECO:0007669"/>
    <property type="project" value="TreeGrafter"/>
</dbReference>
<organism evidence="3 4">
    <name type="scientific">Rheinheimera riviphila</name>
    <dbReference type="NCBI Taxonomy" id="1834037"/>
    <lineage>
        <taxon>Bacteria</taxon>
        <taxon>Pseudomonadati</taxon>
        <taxon>Pseudomonadota</taxon>
        <taxon>Gammaproteobacteria</taxon>
        <taxon>Chromatiales</taxon>
        <taxon>Chromatiaceae</taxon>
        <taxon>Rheinheimera</taxon>
    </lineage>
</organism>
<dbReference type="Gene3D" id="3.30.460.10">
    <property type="entry name" value="Beta Polymerase, domain 2"/>
    <property type="match status" value="1"/>
</dbReference>
<proteinExistence type="inferred from homology"/>
<accession>A0A437QS47</accession>
<dbReference type="PANTHER" id="PTHR21043">
    <property type="entry name" value="IOJAP SUPERFAMILY ORTHOLOG"/>
    <property type="match status" value="1"/>
</dbReference>
<dbReference type="NCBIfam" id="TIGR00090">
    <property type="entry name" value="rsfS_iojap_ybeB"/>
    <property type="match status" value="1"/>
</dbReference>
<dbReference type="RefSeq" id="WP_068060089.1">
    <property type="nucleotide sequence ID" value="NZ_SACS01000010.1"/>
</dbReference>
<gene>
    <name evidence="2 3" type="primary">rsfS</name>
    <name evidence="3" type="ORF">EOE67_10640</name>
</gene>
<evidence type="ECO:0000313" key="4">
    <source>
        <dbReference type="Proteomes" id="UP000283077"/>
    </source>
</evidence>
<keyword evidence="2" id="KW-0810">Translation regulation</keyword>
<dbReference type="InterPro" id="IPR043519">
    <property type="entry name" value="NT_sf"/>
</dbReference>